<dbReference type="InParanoid" id="B9RTD6"/>
<dbReference type="eggNOG" id="ENOG502S86T">
    <property type="taxonomic scope" value="Eukaryota"/>
</dbReference>
<reference evidence="3" key="1">
    <citation type="journal article" date="2010" name="Nat. Biotechnol.">
        <title>Draft genome sequence of the oilseed species Ricinus communis.</title>
        <authorList>
            <person name="Chan A.P."/>
            <person name="Crabtree J."/>
            <person name="Zhao Q."/>
            <person name="Lorenzi H."/>
            <person name="Orvis J."/>
            <person name="Puiu D."/>
            <person name="Melake-Berhan A."/>
            <person name="Jones K.M."/>
            <person name="Redman J."/>
            <person name="Chen G."/>
            <person name="Cahoon E.B."/>
            <person name="Gedil M."/>
            <person name="Stanke M."/>
            <person name="Haas B.J."/>
            <person name="Wortman J.R."/>
            <person name="Fraser-Liggett C.M."/>
            <person name="Ravel J."/>
            <person name="Rabinowicz P.D."/>
        </authorList>
    </citation>
    <scope>NUCLEOTIDE SEQUENCE [LARGE SCALE GENOMIC DNA]</scope>
    <source>
        <strain evidence="3">cv. Hale</strain>
    </source>
</reference>
<dbReference type="PANTHER" id="PTHR33592">
    <property type="entry name" value="TRANSMEMBRANE PROTEIN"/>
    <property type="match status" value="1"/>
</dbReference>
<evidence type="ECO:0000313" key="3">
    <source>
        <dbReference type="Proteomes" id="UP000008311"/>
    </source>
</evidence>
<evidence type="ECO:0000256" key="1">
    <source>
        <dbReference type="SAM" id="SignalP"/>
    </source>
</evidence>
<dbReference type="Proteomes" id="UP000008311">
    <property type="component" value="Unassembled WGS sequence"/>
</dbReference>
<evidence type="ECO:0000313" key="2">
    <source>
        <dbReference type="EMBL" id="EEF45168.1"/>
    </source>
</evidence>
<proteinExistence type="predicted"/>
<sequence length="103" mass="10745">MKRLLSIALAALLLLSFHVQQYQASRILYDQDVNKELGVQSLQRGDTPSTGASGCTNIPNTGGPSCPSVINSMNVAGNGLSHASAYPRLTVEFGAAAATTTTH</sequence>
<keyword evidence="1" id="KW-0732">Signal</keyword>
<dbReference type="PANTHER" id="PTHR33592:SF5">
    <property type="entry name" value="TRANSMEMBRANE PROTEIN"/>
    <property type="match status" value="1"/>
</dbReference>
<feature type="signal peptide" evidence="1">
    <location>
        <begin position="1"/>
        <end position="24"/>
    </location>
</feature>
<feature type="chain" id="PRO_5002891274" evidence="1">
    <location>
        <begin position="25"/>
        <end position="103"/>
    </location>
</feature>
<gene>
    <name evidence="2" type="ORF">RCOM_0908790</name>
</gene>
<keyword evidence="3" id="KW-1185">Reference proteome</keyword>
<organism evidence="2 3">
    <name type="scientific">Ricinus communis</name>
    <name type="common">Castor bean</name>
    <dbReference type="NCBI Taxonomy" id="3988"/>
    <lineage>
        <taxon>Eukaryota</taxon>
        <taxon>Viridiplantae</taxon>
        <taxon>Streptophyta</taxon>
        <taxon>Embryophyta</taxon>
        <taxon>Tracheophyta</taxon>
        <taxon>Spermatophyta</taxon>
        <taxon>Magnoliopsida</taxon>
        <taxon>eudicotyledons</taxon>
        <taxon>Gunneridae</taxon>
        <taxon>Pentapetalae</taxon>
        <taxon>rosids</taxon>
        <taxon>fabids</taxon>
        <taxon>Malpighiales</taxon>
        <taxon>Euphorbiaceae</taxon>
        <taxon>Acalyphoideae</taxon>
        <taxon>Acalypheae</taxon>
        <taxon>Ricinus</taxon>
    </lineage>
</organism>
<dbReference type="AlphaFoldDB" id="B9RTD6"/>
<name>B9RTD6_RICCO</name>
<accession>B9RTD6</accession>
<protein>
    <submittedName>
        <fullName evidence="2">Uncharacterized protein</fullName>
    </submittedName>
</protein>
<dbReference type="EMBL" id="EQ973814">
    <property type="protein sequence ID" value="EEF45168.1"/>
    <property type="molecule type" value="Genomic_DNA"/>
</dbReference>